<evidence type="ECO:0000256" key="7">
    <source>
        <dbReference type="ARBA" id="ARBA00022898"/>
    </source>
</evidence>
<keyword evidence="13" id="KW-1185">Reference proteome</keyword>
<comment type="similarity">
    <text evidence="3">Belongs to the cysteine synthase/cystathionine beta-synthase family.</text>
</comment>
<feature type="domain" description="Tryptophan synthase beta chain-like PALP" evidence="11">
    <location>
        <begin position="7"/>
        <end position="290"/>
    </location>
</feature>
<proteinExistence type="inferred from homology"/>
<dbReference type="InterPro" id="IPR036052">
    <property type="entry name" value="TrpB-like_PALP_sf"/>
</dbReference>
<name>A0A918TLM5_9BACT</name>
<accession>A0A918TLM5</accession>
<evidence type="ECO:0000313" key="12">
    <source>
        <dbReference type="EMBL" id="GHC50489.1"/>
    </source>
</evidence>
<dbReference type="CDD" id="cd01561">
    <property type="entry name" value="CBS_like"/>
    <property type="match status" value="1"/>
</dbReference>
<evidence type="ECO:0000256" key="3">
    <source>
        <dbReference type="ARBA" id="ARBA00007103"/>
    </source>
</evidence>
<evidence type="ECO:0000256" key="9">
    <source>
        <dbReference type="ARBA" id="ARBA00047931"/>
    </source>
</evidence>
<evidence type="ECO:0000256" key="5">
    <source>
        <dbReference type="ARBA" id="ARBA00022605"/>
    </source>
</evidence>
<evidence type="ECO:0000256" key="6">
    <source>
        <dbReference type="ARBA" id="ARBA00022679"/>
    </source>
</evidence>
<comment type="cofactor">
    <cofactor evidence="1 10">
        <name>pyridoxal 5'-phosphate</name>
        <dbReference type="ChEBI" id="CHEBI:597326"/>
    </cofactor>
</comment>
<dbReference type="EMBL" id="BMXI01000005">
    <property type="protein sequence ID" value="GHC50489.1"/>
    <property type="molecule type" value="Genomic_DNA"/>
</dbReference>
<reference evidence="12" key="2">
    <citation type="submission" date="2020-09" db="EMBL/GenBank/DDBJ databases">
        <authorList>
            <person name="Sun Q."/>
            <person name="Kim S."/>
        </authorList>
    </citation>
    <scope>NUCLEOTIDE SEQUENCE</scope>
    <source>
        <strain evidence="12">KCTC 12988</strain>
    </source>
</reference>
<dbReference type="EC" id="2.5.1.47" evidence="4"/>
<evidence type="ECO:0000256" key="2">
    <source>
        <dbReference type="ARBA" id="ARBA00004962"/>
    </source>
</evidence>
<keyword evidence="6" id="KW-0808">Transferase</keyword>
<dbReference type="PANTHER" id="PTHR10314">
    <property type="entry name" value="CYSTATHIONINE BETA-SYNTHASE"/>
    <property type="match status" value="1"/>
</dbReference>
<dbReference type="NCBIfam" id="TIGR01136">
    <property type="entry name" value="cysKM"/>
    <property type="match status" value="1"/>
</dbReference>
<evidence type="ECO:0000256" key="8">
    <source>
        <dbReference type="ARBA" id="ARBA00023192"/>
    </source>
</evidence>
<dbReference type="SUPFAM" id="SSF53686">
    <property type="entry name" value="Tryptophan synthase beta subunit-like PLP-dependent enzymes"/>
    <property type="match status" value="1"/>
</dbReference>
<dbReference type="GO" id="GO:0005737">
    <property type="term" value="C:cytoplasm"/>
    <property type="evidence" value="ECO:0007669"/>
    <property type="project" value="UniProtKB-ARBA"/>
</dbReference>
<dbReference type="GO" id="GO:0006535">
    <property type="term" value="P:cysteine biosynthetic process from serine"/>
    <property type="evidence" value="ECO:0007669"/>
    <property type="project" value="InterPro"/>
</dbReference>
<comment type="catalytic activity">
    <reaction evidence="9">
        <text>O-acetyl-L-serine + hydrogen sulfide = L-cysteine + acetate</text>
        <dbReference type="Rhea" id="RHEA:14829"/>
        <dbReference type="ChEBI" id="CHEBI:29919"/>
        <dbReference type="ChEBI" id="CHEBI:30089"/>
        <dbReference type="ChEBI" id="CHEBI:35235"/>
        <dbReference type="ChEBI" id="CHEBI:58340"/>
        <dbReference type="EC" id="2.5.1.47"/>
    </reaction>
</comment>
<evidence type="ECO:0000256" key="4">
    <source>
        <dbReference type="ARBA" id="ARBA00012681"/>
    </source>
</evidence>
<comment type="caution">
    <text evidence="12">The sequence shown here is derived from an EMBL/GenBank/DDBJ whole genome shotgun (WGS) entry which is preliminary data.</text>
</comment>
<dbReference type="Proteomes" id="UP000644507">
    <property type="component" value="Unassembled WGS sequence"/>
</dbReference>
<evidence type="ECO:0000259" key="11">
    <source>
        <dbReference type="Pfam" id="PF00291"/>
    </source>
</evidence>
<dbReference type="Gene3D" id="3.40.50.1100">
    <property type="match status" value="2"/>
</dbReference>
<dbReference type="InterPro" id="IPR001926">
    <property type="entry name" value="TrpB-like_PALP"/>
</dbReference>
<comment type="pathway">
    <text evidence="2">Amino-acid biosynthesis; L-cysteine biosynthesis; L-cysteine from L-serine: step 2/2.</text>
</comment>
<keyword evidence="8" id="KW-0198">Cysteine biosynthesis</keyword>
<dbReference type="FunFam" id="3.40.50.1100:FF:000003">
    <property type="entry name" value="Cystathionine beta-synthase"/>
    <property type="match status" value="1"/>
</dbReference>
<keyword evidence="5" id="KW-0028">Amino-acid biosynthesis</keyword>
<protein>
    <recommendedName>
        <fullName evidence="4">cysteine synthase</fullName>
        <ecNumber evidence="4">2.5.1.47</ecNumber>
    </recommendedName>
</protein>
<reference evidence="12" key="1">
    <citation type="journal article" date="2014" name="Int. J. Syst. Evol. Microbiol.">
        <title>Complete genome sequence of Corynebacterium casei LMG S-19264T (=DSM 44701T), isolated from a smear-ripened cheese.</title>
        <authorList>
            <consortium name="US DOE Joint Genome Institute (JGI-PGF)"/>
            <person name="Walter F."/>
            <person name="Albersmeier A."/>
            <person name="Kalinowski J."/>
            <person name="Ruckert C."/>
        </authorList>
    </citation>
    <scope>NUCLEOTIDE SEQUENCE</scope>
    <source>
        <strain evidence="12">KCTC 12988</strain>
    </source>
</reference>
<gene>
    <name evidence="12" type="ORF">GCM10007100_15780</name>
</gene>
<evidence type="ECO:0000256" key="1">
    <source>
        <dbReference type="ARBA" id="ARBA00001933"/>
    </source>
</evidence>
<sequence>MIHQSLTDLIGKTPLLRLNAFAPDHQILAKCEFMNPVSIKDRPVREILLQGEARGDLKKGGTIIEATSGNTGMALASLGNRLGYRVIIVMSEIQSVERRMVMKALGAEVVLTPAALGTKGAKARLDELCAENPDYFYLGQHISADNPKAHYRTTGPEIWEDTAGKVDILIAALGTGGTISGAGRYLKEQNPAVQCIAIEPEVAPYISQGIFSPHRIMGTAPGFVPEAMDQSVIDSFELISEEEAFATCREVAASEGVLVGITSGANAAVARRVAQRPENEGKTIVCIFCDTGERYLTVEGLFD</sequence>
<dbReference type="FunFam" id="3.40.50.1100:FF:000067">
    <property type="entry name" value="Cysteine synthase"/>
    <property type="match status" value="1"/>
</dbReference>
<evidence type="ECO:0000256" key="10">
    <source>
        <dbReference type="PIRSR" id="PIRSR605856-51"/>
    </source>
</evidence>
<organism evidence="12 13">
    <name type="scientific">Roseibacillus persicicus</name>
    <dbReference type="NCBI Taxonomy" id="454148"/>
    <lineage>
        <taxon>Bacteria</taxon>
        <taxon>Pseudomonadati</taxon>
        <taxon>Verrucomicrobiota</taxon>
        <taxon>Verrucomicrobiia</taxon>
        <taxon>Verrucomicrobiales</taxon>
        <taxon>Verrucomicrobiaceae</taxon>
        <taxon>Roseibacillus</taxon>
    </lineage>
</organism>
<dbReference type="AlphaFoldDB" id="A0A918TLM5"/>
<keyword evidence="7 10" id="KW-0663">Pyridoxal phosphate</keyword>
<dbReference type="RefSeq" id="WP_189569357.1">
    <property type="nucleotide sequence ID" value="NZ_BMXI01000005.1"/>
</dbReference>
<dbReference type="InterPro" id="IPR050214">
    <property type="entry name" value="Cys_Synth/Cystath_Beta-Synth"/>
</dbReference>
<dbReference type="InterPro" id="IPR005856">
    <property type="entry name" value="Cys_synth"/>
</dbReference>
<feature type="modified residue" description="N6-(pyridoxal phosphate)lysine" evidence="10">
    <location>
        <position position="40"/>
    </location>
</feature>
<dbReference type="GO" id="GO:0004124">
    <property type="term" value="F:cysteine synthase activity"/>
    <property type="evidence" value="ECO:0007669"/>
    <property type="project" value="UniProtKB-EC"/>
</dbReference>
<dbReference type="Pfam" id="PF00291">
    <property type="entry name" value="PALP"/>
    <property type="match status" value="1"/>
</dbReference>
<evidence type="ECO:0000313" key="13">
    <source>
        <dbReference type="Proteomes" id="UP000644507"/>
    </source>
</evidence>